<dbReference type="AlphaFoldDB" id="A0AAE0D2Y6"/>
<evidence type="ECO:0000313" key="8">
    <source>
        <dbReference type="EMBL" id="KAK2751523.1"/>
    </source>
</evidence>
<dbReference type="Gene3D" id="3.50.50.60">
    <property type="entry name" value="FAD/NAD(P)-binding domain"/>
    <property type="match status" value="1"/>
</dbReference>
<feature type="region of interest" description="Disordered" evidence="6">
    <location>
        <begin position="221"/>
        <end position="243"/>
    </location>
</feature>
<evidence type="ECO:0000259" key="7">
    <source>
        <dbReference type="SMART" id="SM00906"/>
    </source>
</evidence>
<dbReference type="CDD" id="cd12148">
    <property type="entry name" value="fungal_TF_MHR"/>
    <property type="match status" value="1"/>
</dbReference>
<comment type="caution">
    <text evidence="8">The sequence shown here is derived from an EMBL/GenBank/DDBJ whole genome shotgun (WGS) entry which is preliminary data.</text>
</comment>
<keyword evidence="9" id="KW-1185">Reference proteome</keyword>
<feature type="domain" description="Xylanolytic transcriptional activator regulatory" evidence="7">
    <location>
        <begin position="411"/>
        <end position="484"/>
    </location>
</feature>
<evidence type="ECO:0000256" key="1">
    <source>
        <dbReference type="ARBA" id="ARBA00004123"/>
    </source>
</evidence>
<dbReference type="PANTHER" id="PTHR46910">
    <property type="entry name" value="TRANSCRIPTION FACTOR PDR1"/>
    <property type="match status" value="1"/>
</dbReference>
<dbReference type="GO" id="GO:0005634">
    <property type="term" value="C:nucleus"/>
    <property type="evidence" value="ECO:0007669"/>
    <property type="project" value="UniProtKB-SubCell"/>
</dbReference>
<reference evidence="8" key="1">
    <citation type="submission" date="2023-02" db="EMBL/GenBank/DDBJ databases">
        <title>Colletotrichum kahawae CIFC_Que2 genome sequencing and assembly.</title>
        <authorList>
            <person name="Baroncelli R."/>
        </authorList>
    </citation>
    <scope>NUCLEOTIDE SEQUENCE</scope>
    <source>
        <strain evidence="8">CIFC_Que2</strain>
    </source>
</reference>
<evidence type="ECO:0000256" key="2">
    <source>
        <dbReference type="ARBA" id="ARBA00023015"/>
    </source>
</evidence>
<evidence type="ECO:0000256" key="5">
    <source>
        <dbReference type="ARBA" id="ARBA00023242"/>
    </source>
</evidence>
<dbReference type="GO" id="GO:0008270">
    <property type="term" value="F:zinc ion binding"/>
    <property type="evidence" value="ECO:0007669"/>
    <property type="project" value="InterPro"/>
</dbReference>
<dbReference type="Pfam" id="PF04082">
    <property type="entry name" value="Fungal_trans"/>
    <property type="match status" value="1"/>
</dbReference>
<dbReference type="EMBL" id="VYYT01000263">
    <property type="protein sequence ID" value="KAK2751523.1"/>
    <property type="molecule type" value="Genomic_DNA"/>
</dbReference>
<name>A0AAE0D2Y6_COLKA</name>
<dbReference type="InterPro" id="IPR036188">
    <property type="entry name" value="FAD/NAD-bd_sf"/>
</dbReference>
<dbReference type="PANTHER" id="PTHR46910:SF37">
    <property type="entry name" value="ZN(II)2CYS6 TRANSCRIPTION FACTOR (EUROFUNG)"/>
    <property type="match status" value="1"/>
</dbReference>
<dbReference type="GO" id="GO:0003677">
    <property type="term" value="F:DNA binding"/>
    <property type="evidence" value="ECO:0007669"/>
    <property type="project" value="UniProtKB-KW"/>
</dbReference>
<dbReference type="GO" id="GO:0006351">
    <property type="term" value="P:DNA-templated transcription"/>
    <property type="evidence" value="ECO:0007669"/>
    <property type="project" value="InterPro"/>
</dbReference>
<dbReference type="InterPro" id="IPR007219">
    <property type="entry name" value="XnlR_reg_dom"/>
</dbReference>
<accession>A0AAE0D2Y6</accession>
<keyword evidence="2" id="KW-0805">Transcription regulation</keyword>
<protein>
    <submittedName>
        <fullName evidence="8">Fungal specific transcription factor</fullName>
    </submittedName>
</protein>
<keyword evidence="5" id="KW-0539">Nucleus</keyword>
<gene>
    <name evidence="8" type="ORF">CKAH01_17858</name>
</gene>
<dbReference type="GO" id="GO:0003700">
    <property type="term" value="F:DNA-binding transcription factor activity"/>
    <property type="evidence" value="ECO:0007669"/>
    <property type="project" value="InterPro"/>
</dbReference>
<proteinExistence type="predicted"/>
<organism evidence="8 9">
    <name type="scientific">Colletotrichum kahawae</name>
    <name type="common">Coffee berry disease fungus</name>
    <dbReference type="NCBI Taxonomy" id="34407"/>
    <lineage>
        <taxon>Eukaryota</taxon>
        <taxon>Fungi</taxon>
        <taxon>Dikarya</taxon>
        <taxon>Ascomycota</taxon>
        <taxon>Pezizomycotina</taxon>
        <taxon>Sordariomycetes</taxon>
        <taxon>Hypocreomycetidae</taxon>
        <taxon>Glomerellales</taxon>
        <taxon>Glomerellaceae</taxon>
        <taxon>Colletotrichum</taxon>
        <taxon>Colletotrichum gloeosporioides species complex</taxon>
    </lineage>
</organism>
<dbReference type="Proteomes" id="UP001281614">
    <property type="component" value="Unassembled WGS sequence"/>
</dbReference>
<sequence>MTISQKDAKEIHDLPWAPTFWLGNVGHYAFTCHLGGDDFEVTLRIPRPPEKEEFVSWGRPCDLAPIAEDFSLFCEPVRHAIRLSIHAECQEFALFTGSRLDRIVAHDAVALIGDASHPLSGALGAGAGFALEDVYALSRCLSWAWSHRWPLGVALEYYDRIRTPHYRDIYCVLGKVNEVEAAVAAENLDLDAEVQERVRRTDEARDNWVYYYEVDKKQQAPQVNDELDCPDQSAQQQHEAGPVEQDTALSPFLMLPDPEAHDEQDSMFMASSLPSLKSSASHGRRRMELPSEDVVRHVIDVYLATFNSVLPLFFPPSLHRVVDNWYCNATDRNGPLSWATMNIVLALARCHGHVQLSPNAVQAVDIAECLANAQLVLADVLAGDMDLQSIQILLGIGILFMGARPADVRAPIIFVSTAMRLVQAMGMHRGDSYKNTEPVEDMQRRRVFWIAYILDRDVAARTRQAPIQHDADMDLDLPPVNDEVAMAVAADVSDAGAGDDNDDNDDTDAGACARGLAKLNLFRARVELAQIQGRVYDCVFSVRARYMDAGEKARLAQGIRLSIQQWKARLPISLGVEFLSSQNENDGSTSATILPAVMCYMHSLMTMCLGQLCGVSSMEFHWIEEVLSYARGLGDYKTTPSFASPLSTIPPPPPSPQGWNVLVSQCREFTRLFLSIRSRHPTFVNVQLCPFTSSLLCLSVNSFLNFEDGNRMTDQRLMVEAATLLGEVMQQTQSEIVSKVLEVYMEFDWHLILLMTELTT</sequence>
<comment type="subcellular location">
    <subcellularLocation>
        <location evidence="1">Nucleus</location>
    </subcellularLocation>
</comment>
<dbReference type="InterPro" id="IPR050987">
    <property type="entry name" value="AtrR-like"/>
</dbReference>
<keyword evidence="4" id="KW-0804">Transcription</keyword>
<keyword evidence="3" id="KW-0238">DNA-binding</keyword>
<evidence type="ECO:0000256" key="6">
    <source>
        <dbReference type="SAM" id="MobiDB-lite"/>
    </source>
</evidence>
<dbReference type="SUPFAM" id="SSF51905">
    <property type="entry name" value="FAD/NAD(P)-binding domain"/>
    <property type="match status" value="1"/>
</dbReference>
<evidence type="ECO:0000256" key="4">
    <source>
        <dbReference type="ARBA" id="ARBA00023163"/>
    </source>
</evidence>
<evidence type="ECO:0000313" key="9">
    <source>
        <dbReference type="Proteomes" id="UP001281614"/>
    </source>
</evidence>
<dbReference type="SMART" id="SM00906">
    <property type="entry name" value="Fungal_trans"/>
    <property type="match status" value="1"/>
</dbReference>
<evidence type="ECO:0000256" key="3">
    <source>
        <dbReference type="ARBA" id="ARBA00023125"/>
    </source>
</evidence>